<dbReference type="AlphaFoldDB" id="G2YCL8"/>
<dbReference type="Proteomes" id="UP000008177">
    <property type="component" value="Unplaced contigs"/>
</dbReference>
<sequence length="118" mass="14071">MDDYRCWASLQWWQEVYRRFPLGGSESTEMNERRSRELAIDACQNMSETPWLQKITYNKPITRKIECEANEFHKQLIWSAITGFVQQDASNIAGLEPVLLEIIILFEFHYTRYFDISI</sequence>
<gene>
    <name evidence="1" type="ORF">BofuT4_P098230.1</name>
</gene>
<dbReference type="EMBL" id="FQ790318">
    <property type="protein sequence ID" value="CCD34847.1"/>
    <property type="molecule type" value="Genomic_DNA"/>
</dbReference>
<name>G2YCL8_BOTF4</name>
<evidence type="ECO:0000313" key="2">
    <source>
        <dbReference type="Proteomes" id="UP000008177"/>
    </source>
</evidence>
<organism evidence="1 2">
    <name type="scientific">Botryotinia fuckeliana (strain T4)</name>
    <name type="common">Noble rot fungus</name>
    <name type="synonym">Botrytis cinerea</name>
    <dbReference type="NCBI Taxonomy" id="999810"/>
    <lineage>
        <taxon>Eukaryota</taxon>
        <taxon>Fungi</taxon>
        <taxon>Dikarya</taxon>
        <taxon>Ascomycota</taxon>
        <taxon>Pezizomycotina</taxon>
        <taxon>Leotiomycetes</taxon>
        <taxon>Helotiales</taxon>
        <taxon>Sclerotiniaceae</taxon>
        <taxon>Botrytis</taxon>
    </lineage>
</organism>
<dbReference type="InParanoid" id="G2YCL8"/>
<reference evidence="2" key="1">
    <citation type="journal article" date="2011" name="PLoS Genet.">
        <title>Genomic analysis of the necrotrophic fungal pathogens Sclerotinia sclerotiorum and Botrytis cinerea.</title>
        <authorList>
            <person name="Amselem J."/>
            <person name="Cuomo C.A."/>
            <person name="van Kan J.A."/>
            <person name="Viaud M."/>
            <person name="Benito E.P."/>
            <person name="Couloux A."/>
            <person name="Coutinho P.M."/>
            <person name="de Vries R.P."/>
            <person name="Dyer P.S."/>
            <person name="Fillinger S."/>
            <person name="Fournier E."/>
            <person name="Gout L."/>
            <person name="Hahn M."/>
            <person name="Kohn L."/>
            <person name="Lapalu N."/>
            <person name="Plummer K.M."/>
            <person name="Pradier J.M."/>
            <person name="Quevillon E."/>
            <person name="Sharon A."/>
            <person name="Simon A."/>
            <person name="ten Have A."/>
            <person name="Tudzynski B."/>
            <person name="Tudzynski P."/>
            <person name="Wincker P."/>
            <person name="Andrew M."/>
            <person name="Anthouard V."/>
            <person name="Beever R.E."/>
            <person name="Beffa R."/>
            <person name="Benoit I."/>
            <person name="Bouzid O."/>
            <person name="Brault B."/>
            <person name="Chen Z."/>
            <person name="Choquer M."/>
            <person name="Collemare J."/>
            <person name="Cotton P."/>
            <person name="Danchin E.G."/>
            <person name="Da Silva C."/>
            <person name="Gautier A."/>
            <person name="Giraud C."/>
            <person name="Giraud T."/>
            <person name="Gonzalez C."/>
            <person name="Grossetete S."/>
            <person name="Guldener U."/>
            <person name="Henrissat B."/>
            <person name="Howlett B.J."/>
            <person name="Kodira C."/>
            <person name="Kretschmer M."/>
            <person name="Lappartient A."/>
            <person name="Leroch M."/>
            <person name="Levis C."/>
            <person name="Mauceli E."/>
            <person name="Neuveglise C."/>
            <person name="Oeser B."/>
            <person name="Pearson M."/>
            <person name="Poulain J."/>
            <person name="Poussereau N."/>
            <person name="Quesneville H."/>
            <person name="Rascle C."/>
            <person name="Schumacher J."/>
            <person name="Segurens B."/>
            <person name="Sexton A."/>
            <person name="Silva E."/>
            <person name="Sirven C."/>
            <person name="Soanes D.M."/>
            <person name="Talbot N.J."/>
            <person name="Templeton M."/>
            <person name="Yandava C."/>
            <person name="Yarden O."/>
            <person name="Zeng Q."/>
            <person name="Rollins J.A."/>
            <person name="Lebrun M.H."/>
            <person name="Dickman M."/>
        </authorList>
    </citation>
    <scope>NUCLEOTIDE SEQUENCE [LARGE SCALE GENOMIC DNA]</scope>
    <source>
        <strain evidence="2">T4</strain>
    </source>
</reference>
<dbReference type="OrthoDB" id="3693942at2759"/>
<accession>G2YCL8</accession>
<proteinExistence type="predicted"/>
<dbReference type="HOGENOM" id="CLU_2072784_0_0_1"/>
<evidence type="ECO:0000313" key="1">
    <source>
        <dbReference type="EMBL" id="CCD34847.1"/>
    </source>
</evidence>
<protein>
    <submittedName>
        <fullName evidence="1">Uncharacterized protein</fullName>
    </submittedName>
</protein>